<evidence type="ECO:0000256" key="4">
    <source>
        <dbReference type="ARBA" id="ARBA00022801"/>
    </source>
</evidence>
<dbReference type="InterPro" id="IPR002716">
    <property type="entry name" value="PIN_dom"/>
</dbReference>
<keyword evidence="5" id="KW-0460">Magnesium</keyword>
<feature type="binding site" evidence="5">
    <location>
        <position position="10"/>
    </location>
    <ligand>
        <name>Mg(2+)</name>
        <dbReference type="ChEBI" id="CHEBI:18420"/>
    </ligand>
</feature>
<keyword evidence="3 5" id="KW-0479">Metal-binding</keyword>
<organism evidence="7 8">
    <name type="scientific">Rhizobium dioscoreae</name>
    <dbReference type="NCBI Taxonomy" id="2653122"/>
    <lineage>
        <taxon>Bacteria</taxon>
        <taxon>Pseudomonadati</taxon>
        <taxon>Pseudomonadota</taxon>
        <taxon>Alphaproteobacteria</taxon>
        <taxon>Hyphomicrobiales</taxon>
        <taxon>Rhizobiaceae</taxon>
        <taxon>Rhizobium/Agrobacterium group</taxon>
        <taxon>Rhizobium</taxon>
    </lineage>
</organism>
<proteinExistence type="inferred from homology"/>
<dbReference type="CDD" id="cd09872">
    <property type="entry name" value="PIN_Sll0205-like"/>
    <property type="match status" value="1"/>
</dbReference>
<accession>A0ABQ0YXT1</accession>
<dbReference type="Proteomes" id="UP000390335">
    <property type="component" value="Unassembled WGS sequence"/>
</dbReference>
<evidence type="ECO:0000256" key="2">
    <source>
        <dbReference type="ARBA" id="ARBA00022722"/>
    </source>
</evidence>
<dbReference type="HAMAP" id="MF_00265">
    <property type="entry name" value="VapC_Nob1"/>
    <property type="match status" value="1"/>
</dbReference>
<dbReference type="EMBL" id="BLAJ01000001">
    <property type="protein sequence ID" value="GES47946.1"/>
    <property type="molecule type" value="Genomic_DNA"/>
</dbReference>
<gene>
    <name evidence="5" type="primary">vapC</name>
    <name evidence="7" type="ORF">RsS93_05600</name>
</gene>
<dbReference type="InterPro" id="IPR029060">
    <property type="entry name" value="PIN-like_dom_sf"/>
</dbReference>
<reference evidence="7 8" key="1">
    <citation type="journal article" date="2020" name="Genome Biol. Evol.">
        <title>Rhizobium dioscoreae sp. nov., a plant growth-promoting bacterium isolated from yam (Dioscorea species).</title>
        <authorList>
            <person name="Ouyabe M."/>
            <person name="Tanaka N."/>
            <person name="Shiwa Y."/>
            <person name="Fujita N."/>
            <person name="Kikuno H."/>
            <person name="Babil P."/>
            <person name="Shiwachi H."/>
        </authorList>
    </citation>
    <scope>NUCLEOTIDE SEQUENCE [LARGE SCALE GENOMIC DNA]</scope>
    <source>
        <strain evidence="7 8">S-93</strain>
    </source>
</reference>
<keyword evidence="8" id="KW-1185">Reference proteome</keyword>
<evidence type="ECO:0000256" key="1">
    <source>
        <dbReference type="ARBA" id="ARBA00022649"/>
    </source>
</evidence>
<keyword evidence="1 5" id="KW-1277">Toxin-antitoxin system</keyword>
<comment type="caution">
    <text evidence="7">The sequence shown here is derived from an EMBL/GenBank/DDBJ whole genome shotgun (WGS) entry which is preliminary data.</text>
</comment>
<name>A0ABQ0YXT1_9HYPH</name>
<dbReference type="Gene3D" id="3.40.50.1010">
    <property type="entry name" value="5'-nuclease"/>
    <property type="match status" value="1"/>
</dbReference>
<comment type="function">
    <text evidence="5">Toxic component of a toxin-antitoxin (TA) system. An RNase.</text>
</comment>
<dbReference type="PANTHER" id="PTHR36173">
    <property type="entry name" value="RIBONUCLEASE VAPC16-RELATED"/>
    <property type="match status" value="1"/>
</dbReference>
<dbReference type="Pfam" id="PF01850">
    <property type="entry name" value="PIN"/>
    <property type="match status" value="1"/>
</dbReference>
<comment type="similarity">
    <text evidence="5">Belongs to the PINc/VapC protein family.</text>
</comment>
<evidence type="ECO:0000259" key="6">
    <source>
        <dbReference type="Pfam" id="PF01850"/>
    </source>
</evidence>
<evidence type="ECO:0000313" key="7">
    <source>
        <dbReference type="EMBL" id="GES47946.1"/>
    </source>
</evidence>
<dbReference type="InterPro" id="IPR041705">
    <property type="entry name" value="PIN_Sll0205"/>
</dbReference>
<dbReference type="EC" id="3.1.-.-" evidence="5"/>
<feature type="domain" description="PIN" evidence="6">
    <location>
        <begin position="7"/>
        <end position="130"/>
    </location>
</feature>
<protein>
    <recommendedName>
        <fullName evidence="5">Ribonuclease VapC</fullName>
        <shortName evidence="5">RNase VapC</shortName>
        <ecNumber evidence="5">3.1.-.-</ecNumber>
    </recommendedName>
    <alternativeName>
        <fullName evidence="5">Toxin VapC</fullName>
    </alternativeName>
</protein>
<sequence>MGRDALIVIDTHILIWAMHDDSRLSARARKLIDETTARSRILVSAITPWEVAMLAEKGRIALGDDVGRWLATALALPGLELAPIEPQIAVDSVRLPGEFHADPADRIIVATARFHRIPLLTADDAILRYGGKGHVEVFSAG</sequence>
<feature type="binding site" evidence="5">
    <location>
        <position position="105"/>
    </location>
    <ligand>
        <name>Mg(2+)</name>
        <dbReference type="ChEBI" id="CHEBI:18420"/>
    </ligand>
</feature>
<keyword evidence="5" id="KW-0800">Toxin</keyword>
<evidence type="ECO:0000313" key="8">
    <source>
        <dbReference type="Proteomes" id="UP000390335"/>
    </source>
</evidence>
<evidence type="ECO:0000256" key="3">
    <source>
        <dbReference type="ARBA" id="ARBA00022723"/>
    </source>
</evidence>
<keyword evidence="4 5" id="KW-0378">Hydrolase</keyword>
<dbReference type="InterPro" id="IPR052919">
    <property type="entry name" value="TA_system_RNase"/>
</dbReference>
<dbReference type="InterPro" id="IPR022907">
    <property type="entry name" value="VapC_family"/>
</dbReference>
<dbReference type="PANTHER" id="PTHR36173:SF1">
    <property type="entry name" value="RIBONUCLEASE VAPC22"/>
    <property type="match status" value="1"/>
</dbReference>
<comment type="cofactor">
    <cofactor evidence="5">
        <name>Mg(2+)</name>
        <dbReference type="ChEBI" id="CHEBI:18420"/>
    </cofactor>
</comment>
<evidence type="ECO:0000256" key="5">
    <source>
        <dbReference type="HAMAP-Rule" id="MF_00265"/>
    </source>
</evidence>
<keyword evidence="2 5" id="KW-0540">Nuclease</keyword>
<dbReference type="SUPFAM" id="SSF88723">
    <property type="entry name" value="PIN domain-like"/>
    <property type="match status" value="1"/>
</dbReference>